<feature type="domain" description="Endonuclease/exonuclease/phosphatase" evidence="1">
    <location>
        <begin position="13"/>
        <end position="77"/>
    </location>
</feature>
<dbReference type="Proteomes" id="UP000499080">
    <property type="component" value="Unassembled WGS sequence"/>
</dbReference>
<accession>A0A4Y2B335</accession>
<dbReference type="EMBL" id="BGPR01000044">
    <property type="protein sequence ID" value="GBL85725.1"/>
    <property type="molecule type" value="Genomic_DNA"/>
</dbReference>
<proteinExistence type="predicted"/>
<keyword evidence="3" id="KW-1185">Reference proteome</keyword>
<sequence length="196" mass="22456">MTTGTGLFRHTLPRGAPFVDFVLKKNLCICKHADSIPTFESRAGKSWVDVTVFSYNFSEDATSWDVVRSTLSDHNYIRFHLGGCSSKDVPRFYLSKRQIRNLGIVVSKKLPHIINEITITTSRTELDDMIKIITEVIHTVGRRLENKSDPGNSFRNVPWWDDELTIMRKRLVLLEKGTIAATTTKRENVEDIFIKN</sequence>
<protein>
    <recommendedName>
        <fullName evidence="1">Endonuclease/exonuclease/phosphatase domain-containing protein</fullName>
    </recommendedName>
</protein>
<dbReference type="InterPro" id="IPR005135">
    <property type="entry name" value="Endo/exonuclease/phosphatase"/>
</dbReference>
<dbReference type="Pfam" id="PF14529">
    <property type="entry name" value="Exo_endo_phos_2"/>
    <property type="match status" value="1"/>
</dbReference>
<evidence type="ECO:0000259" key="1">
    <source>
        <dbReference type="Pfam" id="PF14529"/>
    </source>
</evidence>
<gene>
    <name evidence="2" type="ORF">AVEN_193174_1</name>
</gene>
<comment type="caution">
    <text evidence="2">The sequence shown here is derived from an EMBL/GenBank/DDBJ whole genome shotgun (WGS) entry which is preliminary data.</text>
</comment>
<dbReference type="Gene3D" id="3.60.10.10">
    <property type="entry name" value="Endonuclease/exonuclease/phosphatase"/>
    <property type="match status" value="1"/>
</dbReference>
<name>A0A4Y2B335_ARAVE</name>
<dbReference type="AlphaFoldDB" id="A0A4Y2B335"/>
<evidence type="ECO:0000313" key="3">
    <source>
        <dbReference type="Proteomes" id="UP000499080"/>
    </source>
</evidence>
<evidence type="ECO:0000313" key="2">
    <source>
        <dbReference type="EMBL" id="GBL85725.1"/>
    </source>
</evidence>
<reference evidence="2 3" key="1">
    <citation type="journal article" date="2019" name="Sci. Rep.">
        <title>Orb-weaving spider Araneus ventricosus genome elucidates the spidroin gene catalogue.</title>
        <authorList>
            <person name="Kono N."/>
            <person name="Nakamura H."/>
            <person name="Ohtoshi R."/>
            <person name="Moran D.A.P."/>
            <person name="Shinohara A."/>
            <person name="Yoshida Y."/>
            <person name="Fujiwara M."/>
            <person name="Mori M."/>
            <person name="Tomita M."/>
            <person name="Arakawa K."/>
        </authorList>
    </citation>
    <scope>NUCLEOTIDE SEQUENCE [LARGE SCALE GENOMIC DNA]</scope>
</reference>
<organism evidence="2 3">
    <name type="scientific">Araneus ventricosus</name>
    <name type="common">Orbweaver spider</name>
    <name type="synonym">Epeira ventricosa</name>
    <dbReference type="NCBI Taxonomy" id="182803"/>
    <lineage>
        <taxon>Eukaryota</taxon>
        <taxon>Metazoa</taxon>
        <taxon>Ecdysozoa</taxon>
        <taxon>Arthropoda</taxon>
        <taxon>Chelicerata</taxon>
        <taxon>Arachnida</taxon>
        <taxon>Araneae</taxon>
        <taxon>Araneomorphae</taxon>
        <taxon>Entelegynae</taxon>
        <taxon>Araneoidea</taxon>
        <taxon>Araneidae</taxon>
        <taxon>Araneus</taxon>
    </lineage>
</organism>
<dbReference type="SUPFAM" id="SSF56219">
    <property type="entry name" value="DNase I-like"/>
    <property type="match status" value="1"/>
</dbReference>
<dbReference type="OrthoDB" id="6437148at2759"/>
<dbReference type="InterPro" id="IPR036691">
    <property type="entry name" value="Endo/exonu/phosph_ase_sf"/>
</dbReference>
<dbReference type="GO" id="GO:0003824">
    <property type="term" value="F:catalytic activity"/>
    <property type="evidence" value="ECO:0007669"/>
    <property type="project" value="InterPro"/>
</dbReference>